<dbReference type="SUPFAM" id="SSF140453">
    <property type="entry name" value="EsxAB dimer-like"/>
    <property type="match status" value="1"/>
</dbReference>
<feature type="region of interest" description="Disordered" evidence="1">
    <location>
        <begin position="57"/>
        <end position="96"/>
    </location>
</feature>
<evidence type="ECO:0000313" key="3">
    <source>
        <dbReference type="Proteomes" id="UP000215145"/>
    </source>
</evidence>
<feature type="compositionally biased region" description="Low complexity" evidence="1">
    <location>
        <begin position="74"/>
        <end position="84"/>
    </location>
</feature>
<keyword evidence="3" id="KW-1185">Reference proteome</keyword>
<proteinExistence type="predicted"/>
<dbReference type="RefSeq" id="WP_089522637.1">
    <property type="nucleotide sequence ID" value="NZ_NMUQ01000001.1"/>
</dbReference>
<gene>
    <name evidence="2" type="ORF">CGZ75_02040</name>
</gene>
<accession>A0A229P0K1</accession>
<dbReference type="InterPro" id="IPR036689">
    <property type="entry name" value="ESAT-6-like_sf"/>
</dbReference>
<evidence type="ECO:0000313" key="2">
    <source>
        <dbReference type="EMBL" id="OXM15541.1"/>
    </source>
</evidence>
<dbReference type="EMBL" id="NMUQ01000001">
    <property type="protein sequence ID" value="OXM15541.1"/>
    <property type="molecule type" value="Genomic_DNA"/>
</dbReference>
<dbReference type="Proteomes" id="UP000215145">
    <property type="component" value="Unassembled WGS sequence"/>
</dbReference>
<comment type="caution">
    <text evidence="2">The sequence shown here is derived from an EMBL/GenBank/DDBJ whole genome shotgun (WGS) entry which is preliminary data.</text>
</comment>
<name>A0A229P0K1_9BACL</name>
<organism evidence="2 3">
    <name type="scientific">Paenibacillus herberti</name>
    <dbReference type="NCBI Taxonomy" id="1619309"/>
    <lineage>
        <taxon>Bacteria</taxon>
        <taxon>Bacillati</taxon>
        <taxon>Bacillota</taxon>
        <taxon>Bacilli</taxon>
        <taxon>Bacillales</taxon>
        <taxon>Paenibacillaceae</taxon>
        <taxon>Paenibacillus</taxon>
    </lineage>
</organism>
<protein>
    <submittedName>
        <fullName evidence="2">Uncharacterized protein</fullName>
    </submittedName>
</protein>
<evidence type="ECO:0000256" key="1">
    <source>
        <dbReference type="SAM" id="MobiDB-lite"/>
    </source>
</evidence>
<feature type="compositionally biased region" description="Pro residues" evidence="1">
    <location>
        <begin position="85"/>
        <end position="96"/>
    </location>
</feature>
<sequence>MYDMKAAGFGVTWDGLGREELNRKKAEWVAKMANLASTLESIKSSINSYANILQQKEQEEEARRQREAQERAAADAAARAAAMAKPPPPKAPVRKP</sequence>
<feature type="compositionally biased region" description="Basic and acidic residues" evidence="1">
    <location>
        <begin position="61"/>
        <end position="73"/>
    </location>
</feature>
<reference evidence="2 3" key="1">
    <citation type="submission" date="2017-07" db="EMBL/GenBank/DDBJ databases">
        <title>Paenibacillus herberti R33 genome sequencing and assembly.</title>
        <authorList>
            <person name="Su W."/>
        </authorList>
    </citation>
    <scope>NUCLEOTIDE SEQUENCE [LARGE SCALE GENOMIC DNA]</scope>
    <source>
        <strain evidence="2 3">R33</strain>
    </source>
</reference>
<dbReference type="AlphaFoldDB" id="A0A229P0K1"/>